<sequence length="52" mass="6244">MKKEPEFFTMKFQILQERLYGLPNSYTYNAAGYPEKSVDNIEGLKYTSEYFY</sequence>
<comment type="caution">
    <text evidence="1">The sequence shown here is derived from an EMBL/GenBank/DDBJ whole genome shotgun (WGS) entry which is preliminary data.</text>
</comment>
<name>A0ABS8M1P6_9FLAO</name>
<dbReference type="EMBL" id="JAJJMN010000001">
    <property type="protein sequence ID" value="MCC9018766.1"/>
    <property type="molecule type" value="Genomic_DNA"/>
</dbReference>
<evidence type="ECO:0000313" key="1">
    <source>
        <dbReference type="EMBL" id="MCC9018766.1"/>
    </source>
</evidence>
<dbReference type="Proteomes" id="UP001430700">
    <property type="component" value="Unassembled WGS sequence"/>
</dbReference>
<dbReference type="RefSeq" id="WP_202702684.1">
    <property type="nucleotide sequence ID" value="NZ_JAJJMN010000001.1"/>
</dbReference>
<organism evidence="1 2">
    <name type="scientific">Flavobacterium lipolyticum</name>
    <dbReference type="NCBI Taxonomy" id="2893754"/>
    <lineage>
        <taxon>Bacteria</taxon>
        <taxon>Pseudomonadati</taxon>
        <taxon>Bacteroidota</taxon>
        <taxon>Flavobacteriia</taxon>
        <taxon>Flavobacteriales</taxon>
        <taxon>Flavobacteriaceae</taxon>
        <taxon>Flavobacterium</taxon>
    </lineage>
</organism>
<evidence type="ECO:0000313" key="2">
    <source>
        <dbReference type="Proteomes" id="UP001430700"/>
    </source>
</evidence>
<reference evidence="1" key="1">
    <citation type="submission" date="2021-11" db="EMBL/GenBank/DDBJ databases">
        <title>Description of novel Flavobacterium species.</title>
        <authorList>
            <person name="Saticioglu I.B."/>
            <person name="Ay H."/>
            <person name="Altun S."/>
            <person name="Duman M."/>
        </authorList>
    </citation>
    <scope>NUCLEOTIDE SEQUENCE</scope>
    <source>
        <strain evidence="1">F-126</strain>
    </source>
</reference>
<keyword evidence="2" id="KW-1185">Reference proteome</keyword>
<accession>A0ABS8M1P6</accession>
<protein>
    <submittedName>
        <fullName evidence="1">Uncharacterized protein</fullName>
    </submittedName>
</protein>
<proteinExistence type="predicted"/>
<gene>
    <name evidence="1" type="ORF">LNQ34_13385</name>
</gene>